<reference evidence="2 3" key="1">
    <citation type="submission" date="2016-10" db="EMBL/GenBank/DDBJ databases">
        <title>Arsenicibacter rosenii gen. nov., sp. nov., an efficient arsenic-methylating bacterium isolated from an arsenic-contaminated paddy soil.</title>
        <authorList>
            <person name="Huang K."/>
        </authorList>
    </citation>
    <scope>NUCLEOTIDE SEQUENCE [LARGE SCALE GENOMIC DNA]</scope>
    <source>
        <strain evidence="2 3">SM-1</strain>
    </source>
</reference>
<dbReference type="InterPro" id="IPR027417">
    <property type="entry name" value="P-loop_NTPase"/>
</dbReference>
<dbReference type="OrthoDB" id="9762792at2"/>
<organism evidence="2 3">
    <name type="scientific">Arsenicibacter rosenii</name>
    <dbReference type="NCBI Taxonomy" id="1750698"/>
    <lineage>
        <taxon>Bacteria</taxon>
        <taxon>Pseudomonadati</taxon>
        <taxon>Bacteroidota</taxon>
        <taxon>Cytophagia</taxon>
        <taxon>Cytophagales</taxon>
        <taxon>Spirosomataceae</taxon>
        <taxon>Arsenicibacter</taxon>
    </lineage>
</organism>
<dbReference type="InterPro" id="IPR011335">
    <property type="entry name" value="Restrct_endonuc-II-like"/>
</dbReference>
<dbReference type="Proteomes" id="UP000181790">
    <property type="component" value="Unassembled WGS sequence"/>
</dbReference>
<dbReference type="InterPro" id="IPR011604">
    <property type="entry name" value="PDDEXK-like_dom_sf"/>
</dbReference>
<proteinExistence type="predicted"/>
<dbReference type="Gene3D" id="3.90.320.10">
    <property type="match status" value="1"/>
</dbReference>
<sequence length="985" mass="113020">MNFLEQTARTIYANHGPRLDDVWVILPTRRAVTVFLEYLATQSERPFLAPHTLAIDDFIMQAAGVQLIDPVSLLFELYEVFREIDEHLDFEPFIGWASVLLADFDRIDQYLVKPSYLFDYLTAAKALERWQASIPEGATITETTGTARYFQLFENLHAAYQSLHARLDTQGLVYRGMGYRRLAEQVETLVRDNMAYEKLYFVGFNALSRAEEQIIKVLLEAKKAELFWDADVYYMNDWGQEAGEFLRRYRESGWLFNRDNREQIGNDLLGTPKNIQIIGVPTASMQAKVAGELCKGGGQGGDDVAPDSVLSAPGSPPSRAKTAIVLADETLLVPVLYALDESVTDLNVTMGLSLRNSLLFTLIDGLFEMQRTVHEFRTRDGRDLRIPKFHHKHVIKILNHPFVRQYERIRGLMSPDEVNELPKPLFSWLVEKIVNEQRAYLTEAEMRELGQHDPLVSVLFTRWPNEHPRRVIELLYDLIDQLRAVYRETQDAIEIEYLYLFYTLLKQLETTLEREQGKEGAMQVTLRSFRQFLYELIRQTTIPFTSEGNSHIQVMGMLETRGLDFDRVIILSANEGILPQTRKLNSLIPFDISTAPDIRLPTYREQEAVMAYHFYRLLQRAKDITLLYTTSPDAYGMGKGEKSRYIRQLEYELIPKSGQINLSYPVVRIGKSYDRPPINTDWQIAKTGKVMESLLRNLTEKGLYPTALNQFVDCTLKYYFARVVGVGEEDDLEEKMGVAEFGSWLHLALETLDKDFRMLNKPVNEDIVQEVLETTFKEVMQGRVMESGLNLLMYQTAQELMLNFQRRQAGLTGLEVLGTEQKLETTIEVPLPAGPIRVKIAGKIDRIEKYNGQIRIVDYKTGTVKLPGDRAMDQAAEKLPVETGSDWGKARQLWLYKYLYLKSDLNRDNLPVTAGFYSFRDKDGALKTNTVRFSEEDTPEAYVQASEAVLAGLIQKILDPEQPFVRTSDLKTCAFCSYKRICGRE</sequence>
<dbReference type="RefSeq" id="WP_071501133.1">
    <property type="nucleotide sequence ID" value="NZ_MORL01000001.1"/>
</dbReference>
<accession>A0A1S2VPE2</accession>
<comment type="caution">
    <text evidence="2">The sequence shown here is derived from an EMBL/GenBank/DDBJ whole genome shotgun (WGS) entry which is preliminary data.</text>
</comment>
<evidence type="ECO:0000313" key="3">
    <source>
        <dbReference type="Proteomes" id="UP000181790"/>
    </source>
</evidence>
<dbReference type="Pfam" id="PF12705">
    <property type="entry name" value="PDDEXK_1"/>
    <property type="match status" value="1"/>
</dbReference>
<evidence type="ECO:0000313" key="2">
    <source>
        <dbReference type="EMBL" id="OIN60631.1"/>
    </source>
</evidence>
<dbReference type="Gene3D" id="3.40.50.300">
    <property type="entry name" value="P-loop containing nucleotide triphosphate hydrolases"/>
    <property type="match status" value="1"/>
</dbReference>
<dbReference type="SUPFAM" id="SSF52540">
    <property type="entry name" value="P-loop containing nucleoside triphosphate hydrolases"/>
    <property type="match status" value="1"/>
</dbReference>
<dbReference type="InterPro" id="IPR038726">
    <property type="entry name" value="PDDEXK_AddAB-type"/>
</dbReference>
<evidence type="ECO:0000259" key="1">
    <source>
        <dbReference type="Pfam" id="PF12705"/>
    </source>
</evidence>
<dbReference type="EMBL" id="MORL01000001">
    <property type="protein sequence ID" value="OIN60631.1"/>
    <property type="molecule type" value="Genomic_DNA"/>
</dbReference>
<gene>
    <name evidence="2" type="ORF">BLX24_00485</name>
</gene>
<dbReference type="SUPFAM" id="SSF52980">
    <property type="entry name" value="Restriction endonuclease-like"/>
    <property type="match status" value="1"/>
</dbReference>
<name>A0A1S2VPE2_9BACT</name>
<dbReference type="AlphaFoldDB" id="A0A1S2VPE2"/>
<protein>
    <recommendedName>
        <fullName evidence="1">PD-(D/E)XK endonuclease-like domain-containing protein</fullName>
    </recommendedName>
</protein>
<keyword evidence="3" id="KW-1185">Reference proteome</keyword>
<feature type="domain" description="PD-(D/E)XK endonuclease-like" evidence="1">
    <location>
        <begin position="705"/>
        <end position="982"/>
    </location>
</feature>